<dbReference type="EC" id="2.7.11.1" evidence="11"/>
<feature type="compositionally biased region" description="Basic and acidic residues" evidence="40">
    <location>
        <begin position="689"/>
        <end position="702"/>
    </location>
</feature>
<dbReference type="GO" id="GO:0046872">
    <property type="term" value="F:metal ion binding"/>
    <property type="evidence" value="ECO:0007669"/>
    <property type="project" value="UniProtKB-KW"/>
</dbReference>
<dbReference type="CDD" id="cd14328">
    <property type="entry name" value="UBA_TNK1"/>
    <property type="match status" value="1"/>
</dbReference>
<dbReference type="SMART" id="SM00326">
    <property type="entry name" value="SH3"/>
    <property type="match status" value="1"/>
</dbReference>
<dbReference type="InterPro" id="IPR036028">
    <property type="entry name" value="SH3-like_dom_sf"/>
</dbReference>
<comment type="catalytic activity">
    <reaction evidence="33">
        <text>L-threonyl-[protein] + ATP = O-phospho-L-threonyl-[protein] + ADP + H(+)</text>
        <dbReference type="Rhea" id="RHEA:46608"/>
        <dbReference type="Rhea" id="RHEA-COMP:11060"/>
        <dbReference type="Rhea" id="RHEA-COMP:11605"/>
        <dbReference type="ChEBI" id="CHEBI:15378"/>
        <dbReference type="ChEBI" id="CHEBI:30013"/>
        <dbReference type="ChEBI" id="CHEBI:30616"/>
        <dbReference type="ChEBI" id="CHEBI:61977"/>
        <dbReference type="ChEBI" id="CHEBI:456216"/>
        <dbReference type="EC" id="2.7.11.1"/>
    </reaction>
</comment>
<comment type="caution">
    <text evidence="44">The sequence shown here is derived from an EMBL/GenBank/DDBJ whole genome shotgun (WGS) entry which is preliminary data.</text>
</comment>
<dbReference type="GO" id="GO:0005886">
    <property type="term" value="C:plasma membrane"/>
    <property type="evidence" value="ECO:0007669"/>
    <property type="project" value="UniProtKB-SubCell"/>
</dbReference>
<dbReference type="PROSITE" id="PS50030">
    <property type="entry name" value="UBA"/>
    <property type="match status" value="1"/>
</dbReference>
<feature type="compositionally biased region" description="Polar residues" evidence="40">
    <location>
        <begin position="714"/>
        <end position="755"/>
    </location>
</feature>
<evidence type="ECO:0000256" key="30">
    <source>
        <dbReference type="ARBA" id="ARBA00023176"/>
    </source>
</evidence>
<evidence type="ECO:0000256" key="34">
    <source>
        <dbReference type="ARBA" id="ARBA00048679"/>
    </source>
</evidence>
<feature type="compositionally biased region" description="Polar residues" evidence="40">
    <location>
        <begin position="773"/>
        <end position="786"/>
    </location>
</feature>
<evidence type="ECO:0000256" key="25">
    <source>
        <dbReference type="ARBA" id="ARBA00022842"/>
    </source>
</evidence>
<dbReference type="PRINTS" id="PR00109">
    <property type="entry name" value="TYRKINASE"/>
</dbReference>
<keyword evidence="16" id="KW-0723">Serine/threonine-protein kinase</keyword>
<dbReference type="InterPro" id="IPR020635">
    <property type="entry name" value="Tyr_kinase_cat_dom"/>
</dbReference>
<dbReference type="PROSITE" id="PS50002">
    <property type="entry name" value="SH3"/>
    <property type="match status" value="1"/>
</dbReference>
<sequence>MSEEDGQEWLYDLLTEVQLEQFYTKLRDDLQVTRLAHFDYVKGEDLEKIGMGKPAIRRLLDTVKRKRTTRKSRILEKILPSTKLSEKSNGSNGKKTSGSPVKYTGDHTLTCLINERSLEMTVKLGNGSFGVVRKGSWTTPPGNKKTVAVKILRNDALSQPGAFEDFVKEVNAMHTLDHPNLIRLYGICLSSPLMMVTELAPGGSLLDKLRKEQEKLLISTLCEYTIQIATGMSYLESKRFIHRDLACRNVLLAVEDKIKIGDFGLMRALPSQEDHYVMSEQKKVPFAWCAPESLKSRQFSHASDTWMFGVTLWEMFTYGQEPWMGYNGSQILHKIDVEDERLPKPEHSPTDIYQLILQCWSYQAERRPTFVALKDFLTEVRPPDMKVTQAFCEVGKLEIEEGDYVTVIDGRPDCYWWRGQNKRTNNIGTFPRQCVDPQRRLASNDISKPLKNSFIHTGHGDPGGKNWGDPGKIDEVYLRNPMEPPDLNEVVHDVRPTQLPSRSKRPFTNQFKMFNYNKLVNEETGSAFKPTAVGKATAIVTATASNPTTPAAHGNTYPRISKSVPTPDDKPLIDLSDELEVTDSQLGMKQSAPSTLCLFDSLLNNSASQYGNIELQKPLLHDGTTPSDPFEVHNSLKVIFPSGVQNSSGNVKGTQSVNTSLKGPHSLPGSLKHNPSRPARHPIVYSRTHSTEEKVNNTKKEGQTPGAPPPPPRENNSGYDTQPNTVKYSSQNERCNTAPSAENNDRTNVQSNSEFSEGKVKILKSPCHSASVLSQGQNVSTETKQMGQFEKGSVGECEKERRRNSQKTDRAFDWLKDAISNFSVASSDKQYVGVPPMYDDVPVEEEQYNVVKPKPCFAGMVSNTFTQSSAPRYDEVPTEIDISDIKPREHYAPLSTFSDTMSWDSFDSDFDDDPVTGRLAASAPVDVIKTQPKQAGQGEDAPPPLPPRDYLSSSLDTGKGNYCTNKDKPKPRIFPMVQDGKQLSHTHYFLIPSRDEKKDNYSPNTAEVKPFMVDGCHVDSSVPFNRSSSRHDYQNLTEVEISAKRHSTASDDLSWTGVTSMKSANQDTDSRKFSPKSNKVGNYPGPKRSQPRSMPCPSYNTSVDPCMMSSSPREKVFHVMNSVLGVTDDECHTALCHCHWDIDESVRYLKVEQLFRLGVTSRAHCESLLKALNWNLELASSVMLDELKSAVSMESTV</sequence>
<evidence type="ECO:0000256" key="2">
    <source>
        <dbReference type="ARBA" id="ARBA00004123"/>
    </source>
</evidence>
<dbReference type="SUPFAM" id="SSF50044">
    <property type="entry name" value="SH3-domain"/>
    <property type="match status" value="1"/>
</dbReference>
<keyword evidence="18" id="KW-0254">Endocytosis</keyword>
<reference evidence="44 45" key="1">
    <citation type="journal article" date="2017" name="Nat. Ecol. Evol.">
        <title>Scallop genome provides insights into evolution of bilaterian karyotype and development.</title>
        <authorList>
            <person name="Wang S."/>
            <person name="Zhang J."/>
            <person name="Jiao W."/>
            <person name="Li J."/>
            <person name="Xun X."/>
            <person name="Sun Y."/>
            <person name="Guo X."/>
            <person name="Huan P."/>
            <person name="Dong B."/>
            <person name="Zhang L."/>
            <person name="Hu X."/>
            <person name="Sun X."/>
            <person name="Wang J."/>
            <person name="Zhao C."/>
            <person name="Wang Y."/>
            <person name="Wang D."/>
            <person name="Huang X."/>
            <person name="Wang R."/>
            <person name="Lv J."/>
            <person name="Li Y."/>
            <person name="Zhang Z."/>
            <person name="Liu B."/>
            <person name="Lu W."/>
            <person name="Hui Y."/>
            <person name="Liang J."/>
            <person name="Zhou Z."/>
            <person name="Hou R."/>
            <person name="Li X."/>
            <person name="Liu Y."/>
            <person name="Li H."/>
            <person name="Ning X."/>
            <person name="Lin Y."/>
            <person name="Zhao L."/>
            <person name="Xing Q."/>
            <person name="Dou J."/>
            <person name="Li Y."/>
            <person name="Mao J."/>
            <person name="Guo H."/>
            <person name="Dou H."/>
            <person name="Li T."/>
            <person name="Mu C."/>
            <person name="Jiang W."/>
            <person name="Fu Q."/>
            <person name="Fu X."/>
            <person name="Miao Y."/>
            <person name="Liu J."/>
            <person name="Yu Q."/>
            <person name="Li R."/>
            <person name="Liao H."/>
            <person name="Li X."/>
            <person name="Kong Y."/>
            <person name="Jiang Z."/>
            <person name="Chourrout D."/>
            <person name="Li R."/>
            <person name="Bao Z."/>
        </authorList>
    </citation>
    <scope>NUCLEOTIDE SEQUENCE [LARGE SCALE GENOMIC DNA]</scope>
    <source>
        <strain evidence="44 45">PY_sf001</strain>
    </source>
</reference>
<evidence type="ECO:0000256" key="1">
    <source>
        <dbReference type="ARBA" id="ARBA00001946"/>
    </source>
</evidence>
<evidence type="ECO:0000256" key="33">
    <source>
        <dbReference type="ARBA" id="ARBA00047899"/>
    </source>
</evidence>
<keyword evidence="19" id="KW-0808">Transferase</keyword>
<evidence type="ECO:0000256" key="13">
    <source>
        <dbReference type="ARBA" id="ARBA00022475"/>
    </source>
</evidence>
<accession>A0A210Q7Y5</accession>
<feature type="region of interest" description="Disordered" evidence="40">
    <location>
        <begin position="453"/>
        <end position="472"/>
    </location>
</feature>
<keyword evidence="14" id="KW-0488">Methylation</keyword>
<name>A0A210Q7Y5_MIZYE</name>
<dbReference type="Pfam" id="PF22931">
    <property type="entry name" value="SAM_TNK"/>
    <property type="match status" value="1"/>
</dbReference>
<feature type="region of interest" description="Disordered" evidence="40">
    <location>
        <begin position="1061"/>
        <end position="1096"/>
    </location>
</feature>
<proteinExistence type="inferred from homology"/>
<dbReference type="FunFam" id="1.10.510.10:FF:000080">
    <property type="entry name" value="Putative activated CDC42 kinase 1"/>
    <property type="match status" value="1"/>
</dbReference>
<keyword evidence="17" id="KW-0597">Phosphoprotein</keyword>
<evidence type="ECO:0000256" key="18">
    <source>
        <dbReference type="ARBA" id="ARBA00022583"/>
    </source>
</evidence>
<dbReference type="CDD" id="cd05040">
    <property type="entry name" value="PTKc_Ack_like"/>
    <property type="match status" value="1"/>
</dbReference>
<dbReference type="GO" id="GO:0005905">
    <property type="term" value="C:clathrin-coated pit"/>
    <property type="evidence" value="ECO:0007669"/>
    <property type="project" value="UniProtKB-SubCell"/>
</dbReference>
<dbReference type="InterPro" id="IPR015116">
    <property type="entry name" value="Cdc42-bd-like"/>
</dbReference>
<feature type="domain" description="Protein kinase" evidence="42">
    <location>
        <begin position="118"/>
        <end position="377"/>
    </location>
</feature>
<dbReference type="InterPro" id="IPR049587">
    <property type="entry name" value="TNK-like_SAM"/>
</dbReference>
<evidence type="ECO:0000256" key="26">
    <source>
        <dbReference type="ARBA" id="ARBA00022843"/>
    </source>
</evidence>
<dbReference type="InterPro" id="IPR050198">
    <property type="entry name" value="Non-receptor_tyrosine_kinases"/>
</dbReference>
<dbReference type="Pfam" id="PF07714">
    <property type="entry name" value="PK_Tyr_Ser-Thr"/>
    <property type="match status" value="1"/>
</dbReference>
<evidence type="ECO:0000313" key="45">
    <source>
        <dbReference type="Proteomes" id="UP000242188"/>
    </source>
</evidence>
<keyword evidence="12 38" id="KW-0728">SH3 domain</keyword>
<evidence type="ECO:0000256" key="16">
    <source>
        <dbReference type="ARBA" id="ARBA00022527"/>
    </source>
</evidence>
<dbReference type="InterPro" id="IPR055175">
    <property type="entry name" value="ACK/TNK-like_SAM"/>
</dbReference>
<dbReference type="InterPro" id="IPR001452">
    <property type="entry name" value="SH3_domain"/>
</dbReference>
<keyword evidence="23 44" id="KW-0418">Kinase</keyword>
<evidence type="ECO:0000256" key="37">
    <source>
        <dbReference type="ARBA" id="ARBA00077194"/>
    </source>
</evidence>
<protein>
    <recommendedName>
        <fullName evidence="36">Activated CDC42 kinase 1</fullName>
        <ecNumber evidence="10">2.7.10.2</ecNumber>
        <ecNumber evidence="11">2.7.11.1</ecNumber>
    </recommendedName>
    <alternativeName>
        <fullName evidence="37">Tyrosine kinase non-receptor protein 2</fullName>
    </alternativeName>
</protein>
<keyword evidence="45" id="KW-1185">Reference proteome</keyword>
<dbReference type="PANTHER" id="PTHR24418">
    <property type="entry name" value="TYROSINE-PROTEIN KINASE"/>
    <property type="match status" value="1"/>
</dbReference>
<dbReference type="Gene3D" id="4.10.680.10">
    <property type="entry name" value="Cdc42-like binding domain"/>
    <property type="match status" value="1"/>
</dbReference>
<dbReference type="FunFam" id="4.10.680.10:FF:000001">
    <property type="entry name" value="activated CDC42 kinase 1 isoform X1"/>
    <property type="match status" value="1"/>
</dbReference>
<dbReference type="PROSITE" id="PS00107">
    <property type="entry name" value="PROTEIN_KINASE_ATP"/>
    <property type="match status" value="1"/>
</dbReference>
<feature type="region of interest" description="Disordered" evidence="40">
    <location>
        <begin position="773"/>
        <end position="807"/>
    </location>
</feature>
<evidence type="ECO:0000256" key="11">
    <source>
        <dbReference type="ARBA" id="ARBA00012513"/>
    </source>
</evidence>
<dbReference type="InterPro" id="IPR008266">
    <property type="entry name" value="Tyr_kinase_AS"/>
</dbReference>
<evidence type="ECO:0000256" key="4">
    <source>
        <dbReference type="ARBA" id="ARBA00004177"/>
    </source>
</evidence>
<dbReference type="FunFam" id="3.30.200.20:FF:000107">
    <property type="entry name" value="Putative activated CDC42 kinase 1"/>
    <property type="match status" value="1"/>
</dbReference>
<keyword evidence="22" id="KW-0967">Endosome</keyword>
<feature type="binding site" evidence="39">
    <location>
        <position position="150"/>
    </location>
    <ligand>
        <name>ATP</name>
        <dbReference type="ChEBI" id="CHEBI:30616"/>
    </ligand>
</feature>
<evidence type="ECO:0000256" key="27">
    <source>
        <dbReference type="ARBA" id="ARBA00022949"/>
    </source>
</evidence>
<feature type="region of interest" description="Disordered" evidence="40">
    <location>
        <begin position="82"/>
        <end position="101"/>
    </location>
</feature>
<evidence type="ECO:0000256" key="3">
    <source>
        <dbReference type="ARBA" id="ARBA00004132"/>
    </source>
</evidence>
<comment type="cofactor">
    <cofactor evidence="1">
        <name>Mg(2+)</name>
        <dbReference type="ChEBI" id="CHEBI:18420"/>
    </cofactor>
</comment>
<dbReference type="SUPFAM" id="SSF56112">
    <property type="entry name" value="Protein kinase-like (PK-like)"/>
    <property type="match status" value="1"/>
</dbReference>
<evidence type="ECO:0000256" key="31">
    <source>
        <dbReference type="ARBA" id="ARBA00023242"/>
    </source>
</evidence>
<dbReference type="STRING" id="6573.A0A210Q7Y5"/>
<evidence type="ECO:0000256" key="36">
    <source>
        <dbReference type="ARBA" id="ARBA00072244"/>
    </source>
</evidence>
<dbReference type="PROSITE" id="PS00109">
    <property type="entry name" value="PROTEIN_KINASE_TYR"/>
    <property type="match status" value="1"/>
</dbReference>
<comment type="catalytic activity">
    <reaction evidence="34">
        <text>L-seryl-[protein] + ATP = O-phospho-L-seryl-[protein] + ADP + H(+)</text>
        <dbReference type="Rhea" id="RHEA:17989"/>
        <dbReference type="Rhea" id="RHEA-COMP:9863"/>
        <dbReference type="Rhea" id="RHEA-COMP:11604"/>
        <dbReference type="ChEBI" id="CHEBI:15378"/>
        <dbReference type="ChEBI" id="CHEBI:29999"/>
        <dbReference type="ChEBI" id="CHEBI:30616"/>
        <dbReference type="ChEBI" id="CHEBI:83421"/>
        <dbReference type="ChEBI" id="CHEBI:456216"/>
        <dbReference type="EC" id="2.7.11.1"/>
    </reaction>
</comment>
<keyword evidence="15" id="KW-0963">Cytoplasm</keyword>
<dbReference type="InterPro" id="IPR037085">
    <property type="entry name" value="Cdc42-bd-like_dom_sf"/>
</dbReference>
<evidence type="ECO:0000259" key="43">
    <source>
        <dbReference type="PROSITE" id="PS50030"/>
    </source>
</evidence>
<evidence type="ECO:0000256" key="9">
    <source>
        <dbReference type="ARBA" id="ARBA00004600"/>
    </source>
</evidence>
<feature type="compositionally biased region" description="Polar residues" evidence="40">
    <location>
        <begin position="643"/>
        <end position="661"/>
    </location>
</feature>
<keyword evidence="24 39" id="KW-0067">ATP-binding</keyword>
<evidence type="ECO:0000313" key="44">
    <source>
        <dbReference type="EMBL" id="OWF44840.1"/>
    </source>
</evidence>
<dbReference type="Proteomes" id="UP000242188">
    <property type="component" value="Unassembled WGS sequence"/>
</dbReference>
<comment type="subcellular location">
    <subcellularLocation>
        <location evidence="8">Cell junction</location>
        <location evidence="8">Adherens junction</location>
    </subcellularLocation>
    <subcellularLocation>
        <location evidence="6">Cell membrane</location>
    </subcellularLocation>
    <subcellularLocation>
        <location evidence="7">Cytoplasm</location>
        <location evidence="7">Cytosol</location>
    </subcellularLocation>
    <subcellularLocation>
        <location evidence="5">Cytoplasmic vesicle membrane</location>
        <topology evidence="5">Peripheral membrane protein</topology>
        <orientation evidence="5">Cytoplasmic side</orientation>
    </subcellularLocation>
    <subcellularLocation>
        <location evidence="3">Cytoplasmic vesicle</location>
        <location evidence="3">Clathrin-coated vesicle</location>
    </subcellularLocation>
    <subcellularLocation>
        <location evidence="4">Endosome</location>
    </subcellularLocation>
    <subcellularLocation>
        <location evidence="9">Membrane</location>
        <location evidence="9">Clathrin-coated pit</location>
    </subcellularLocation>
    <subcellularLocation>
        <location evidence="2">Nucleus</location>
    </subcellularLocation>
</comment>
<comment type="similarity">
    <text evidence="35">Belongs to the protein kinase superfamily. Tyr protein kinase family.</text>
</comment>
<dbReference type="EC" id="2.7.10.2" evidence="10"/>
<keyword evidence="32" id="KW-0968">Cytoplasmic vesicle</keyword>
<evidence type="ECO:0000256" key="6">
    <source>
        <dbReference type="ARBA" id="ARBA00004236"/>
    </source>
</evidence>
<evidence type="ECO:0000256" key="8">
    <source>
        <dbReference type="ARBA" id="ARBA00004536"/>
    </source>
</evidence>
<feature type="compositionally biased region" description="Low complexity" evidence="40">
    <location>
        <begin position="87"/>
        <end position="99"/>
    </location>
</feature>
<evidence type="ECO:0000256" key="10">
    <source>
        <dbReference type="ARBA" id="ARBA00011903"/>
    </source>
</evidence>
<evidence type="ECO:0000256" key="15">
    <source>
        <dbReference type="ARBA" id="ARBA00022490"/>
    </source>
</evidence>
<evidence type="ECO:0000256" key="21">
    <source>
        <dbReference type="ARBA" id="ARBA00022741"/>
    </source>
</evidence>
<evidence type="ECO:0000256" key="24">
    <source>
        <dbReference type="ARBA" id="ARBA00022840"/>
    </source>
</evidence>
<evidence type="ECO:0000256" key="14">
    <source>
        <dbReference type="ARBA" id="ARBA00022481"/>
    </source>
</evidence>
<feature type="domain" description="UBA" evidence="43">
    <location>
        <begin position="1141"/>
        <end position="1186"/>
    </location>
</feature>
<dbReference type="GO" id="GO:0005768">
    <property type="term" value="C:endosome"/>
    <property type="evidence" value="ECO:0007669"/>
    <property type="project" value="UniProtKB-SubCell"/>
</dbReference>
<dbReference type="InterPro" id="IPR017441">
    <property type="entry name" value="Protein_kinase_ATP_BS"/>
</dbReference>
<feature type="domain" description="SH3" evidence="41">
    <location>
        <begin position="380"/>
        <end position="440"/>
    </location>
</feature>
<dbReference type="Gene3D" id="1.10.510.10">
    <property type="entry name" value="Transferase(Phosphotransferase) domain 1"/>
    <property type="match status" value="1"/>
</dbReference>
<keyword evidence="21 39" id="KW-0547">Nucleotide-binding</keyword>
<evidence type="ECO:0000256" key="19">
    <source>
        <dbReference type="ARBA" id="ARBA00022679"/>
    </source>
</evidence>
<evidence type="ECO:0000256" key="23">
    <source>
        <dbReference type="ARBA" id="ARBA00022777"/>
    </source>
</evidence>
<dbReference type="AlphaFoldDB" id="A0A210Q7Y5"/>
<evidence type="ECO:0000256" key="5">
    <source>
        <dbReference type="ARBA" id="ARBA00004180"/>
    </source>
</evidence>
<dbReference type="InterPro" id="IPR001245">
    <property type="entry name" value="Ser-Thr/Tyr_kinase_cat_dom"/>
</dbReference>
<keyword evidence="29" id="KW-0829">Tyrosine-protein kinase</keyword>
<dbReference type="GO" id="GO:0006897">
    <property type="term" value="P:endocytosis"/>
    <property type="evidence" value="ECO:0007669"/>
    <property type="project" value="UniProtKB-KW"/>
</dbReference>
<dbReference type="GO" id="GO:0030659">
    <property type="term" value="C:cytoplasmic vesicle membrane"/>
    <property type="evidence" value="ECO:0007669"/>
    <property type="project" value="UniProtKB-SubCell"/>
</dbReference>
<dbReference type="Pfam" id="PF09027">
    <property type="entry name" value="GTPase_binding"/>
    <property type="match status" value="1"/>
</dbReference>
<evidence type="ECO:0000259" key="42">
    <source>
        <dbReference type="PROSITE" id="PS50011"/>
    </source>
</evidence>
<evidence type="ECO:0000256" key="35">
    <source>
        <dbReference type="ARBA" id="ARBA00060742"/>
    </source>
</evidence>
<dbReference type="Gene3D" id="3.30.200.20">
    <property type="entry name" value="Phosphorylase Kinase, domain 1"/>
    <property type="match status" value="1"/>
</dbReference>
<dbReference type="GO" id="GO:0004674">
    <property type="term" value="F:protein serine/threonine kinase activity"/>
    <property type="evidence" value="ECO:0007669"/>
    <property type="project" value="UniProtKB-KW"/>
</dbReference>
<evidence type="ECO:0000256" key="22">
    <source>
        <dbReference type="ARBA" id="ARBA00022753"/>
    </source>
</evidence>
<dbReference type="GO" id="GO:0004715">
    <property type="term" value="F:non-membrane spanning protein tyrosine kinase activity"/>
    <property type="evidence" value="ECO:0007669"/>
    <property type="project" value="UniProtKB-EC"/>
</dbReference>
<evidence type="ECO:0000256" key="38">
    <source>
        <dbReference type="PROSITE-ProRule" id="PRU00192"/>
    </source>
</evidence>
<dbReference type="GO" id="GO:0005524">
    <property type="term" value="F:ATP binding"/>
    <property type="evidence" value="ECO:0007669"/>
    <property type="project" value="UniProtKB-UniRule"/>
</dbReference>
<dbReference type="PROSITE" id="PS50011">
    <property type="entry name" value="PROTEIN_KINASE_DOM"/>
    <property type="match status" value="1"/>
</dbReference>
<evidence type="ECO:0000256" key="7">
    <source>
        <dbReference type="ARBA" id="ARBA00004514"/>
    </source>
</evidence>
<dbReference type="GO" id="GO:0030136">
    <property type="term" value="C:clathrin-coated vesicle"/>
    <property type="evidence" value="ECO:0007669"/>
    <property type="project" value="UniProtKB-SubCell"/>
</dbReference>
<dbReference type="GO" id="GO:0005634">
    <property type="term" value="C:nucleus"/>
    <property type="evidence" value="ECO:0007669"/>
    <property type="project" value="UniProtKB-SubCell"/>
</dbReference>
<feature type="compositionally biased region" description="Basic and acidic residues" evidence="40">
    <location>
        <begin position="796"/>
        <end position="807"/>
    </location>
</feature>
<keyword evidence="26" id="KW-0832">Ubl conjugation</keyword>
<dbReference type="InterPro" id="IPR011009">
    <property type="entry name" value="Kinase-like_dom_sf"/>
</dbReference>
<evidence type="ECO:0000256" key="17">
    <source>
        <dbReference type="ARBA" id="ARBA00022553"/>
    </source>
</evidence>
<dbReference type="Pfam" id="PF00018">
    <property type="entry name" value="SH3_1"/>
    <property type="match status" value="1"/>
</dbReference>
<keyword evidence="30" id="KW-0168">Coated pit</keyword>
<dbReference type="CDD" id="cd09539">
    <property type="entry name" value="SAM_TNK-like"/>
    <property type="match status" value="1"/>
</dbReference>
<keyword evidence="27" id="KW-0965">Cell junction</keyword>
<evidence type="ECO:0000256" key="39">
    <source>
        <dbReference type="PROSITE-ProRule" id="PRU10141"/>
    </source>
</evidence>
<keyword evidence="31" id="KW-0539">Nucleus</keyword>
<gene>
    <name evidence="44" type="ORF">KP79_PYT21475</name>
</gene>
<evidence type="ECO:0000256" key="20">
    <source>
        <dbReference type="ARBA" id="ARBA00022723"/>
    </source>
</evidence>
<feature type="region of interest" description="Disordered" evidence="40">
    <location>
        <begin position="547"/>
        <end position="568"/>
    </location>
</feature>
<dbReference type="InterPro" id="IPR000719">
    <property type="entry name" value="Prot_kinase_dom"/>
</dbReference>
<keyword evidence="20" id="KW-0479">Metal-binding</keyword>
<organism evidence="44 45">
    <name type="scientific">Mizuhopecten yessoensis</name>
    <name type="common">Japanese scallop</name>
    <name type="synonym">Patinopecten yessoensis</name>
    <dbReference type="NCBI Taxonomy" id="6573"/>
    <lineage>
        <taxon>Eukaryota</taxon>
        <taxon>Metazoa</taxon>
        <taxon>Spiralia</taxon>
        <taxon>Lophotrochozoa</taxon>
        <taxon>Mollusca</taxon>
        <taxon>Bivalvia</taxon>
        <taxon>Autobranchia</taxon>
        <taxon>Pteriomorphia</taxon>
        <taxon>Pectinida</taxon>
        <taxon>Pectinoidea</taxon>
        <taxon>Pectinidae</taxon>
        <taxon>Mizuhopecten</taxon>
    </lineage>
</organism>
<evidence type="ECO:0000259" key="41">
    <source>
        <dbReference type="PROSITE" id="PS50002"/>
    </source>
</evidence>
<keyword evidence="28" id="KW-0472">Membrane</keyword>
<evidence type="ECO:0000256" key="40">
    <source>
        <dbReference type="SAM" id="MobiDB-lite"/>
    </source>
</evidence>
<keyword evidence="13" id="KW-1003">Cell membrane</keyword>
<evidence type="ECO:0000256" key="29">
    <source>
        <dbReference type="ARBA" id="ARBA00023137"/>
    </source>
</evidence>
<dbReference type="InterPro" id="IPR015940">
    <property type="entry name" value="UBA"/>
</dbReference>
<evidence type="ECO:0000256" key="12">
    <source>
        <dbReference type="ARBA" id="ARBA00022443"/>
    </source>
</evidence>
<evidence type="ECO:0000256" key="28">
    <source>
        <dbReference type="ARBA" id="ARBA00023136"/>
    </source>
</evidence>
<evidence type="ECO:0000256" key="32">
    <source>
        <dbReference type="ARBA" id="ARBA00023329"/>
    </source>
</evidence>
<feature type="region of interest" description="Disordered" evidence="40">
    <location>
        <begin position="642"/>
        <end position="755"/>
    </location>
</feature>
<keyword evidence="25" id="KW-0460">Magnesium</keyword>
<dbReference type="EMBL" id="NEDP02004657">
    <property type="protein sequence ID" value="OWF44840.1"/>
    <property type="molecule type" value="Genomic_DNA"/>
</dbReference>
<dbReference type="GO" id="GO:0005912">
    <property type="term" value="C:adherens junction"/>
    <property type="evidence" value="ECO:0007669"/>
    <property type="project" value="UniProtKB-SubCell"/>
</dbReference>
<dbReference type="OrthoDB" id="635774at2759"/>
<dbReference type="SMART" id="SM00219">
    <property type="entry name" value="TyrKc"/>
    <property type="match status" value="1"/>
</dbReference>
<dbReference type="GO" id="GO:0005829">
    <property type="term" value="C:cytosol"/>
    <property type="evidence" value="ECO:0007669"/>
    <property type="project" value="UniProtKB-SubCell"/>
</dbReference>
<feature type="region of interest" description="Disordered" evidence="40">
    <location>
        <begin position="932"/>
        <end position="972"/>
    </location>
</feature>